<evidence type="ECO:0000313" key="1">
    <source>
        <dbReference type="EMBL" id="GFY34233.1"/>
    </source>
</evidence>
<dbReference type="AlphaFoldDB" id="A0A8X7BK70"/>
<proteinExistence type="predicted"/>
<dbReference type="EMBL" id="BMAU01021422">
    <property type="protein sequence ID" value="GFY34233.1"/>
    <property type="molecule type" value="Genomic_DNA"/>
</dbReference>
<keyword evidence="2" id="KW-1185">Reference proteome</keyword>
<accession>A0A8X7BK70</accession>
<dbReference type="Proteomes" id="UP000887159">
    <property type="component" value="Unassembled WGS sequence"/>
</dbReference>
<sequence length="94" mass="10859">MWFGMILLKKRPGYYKRKQNSSQNVFDVPLCCKCASNDDQRGPAVKRSGTPDHNSWLMVYVACNSEKQDRHAALAVSRHVFDDRQDTDGSRIRR</sequence>
<name>A0A8X7BK70_TRICX</name>
<reference evidence="1" key="1">
    <citation type="submission" date="2020-08" db="EMBL/GenBank/DDBJ databases">
        <title>Multicomponent nature underlies the extraordinary mechanical properties of spider dragline silk.</title>
        <authorList>
            <person name="Kono N."/>
            <person name="Nakamura H."/>
            <person name="Mori M."/>
            <person name="Yoshida Y."/>
            <person name="Ohtoshi R."/>
            <person name="Malay A.D."/>
            <person name="Moran D.A.P."/>
            <person name="Tomita M."/>
            <person name="Numata K."/>
            <person name="Arakawa K."/>
        </authorList>
    </citation>
    <scope>NUCLEOTIDE SEQUENCE</scope>
</reference>
<organism evidence="1 2">
    <name type="scientific">Trichonephila clavipes</name>
    <name type="common">Golden silk orbweaver</name>
    <name type="synonym">Nephila clavipes</name>
    <dbReference type="NCBI Taxonomy" id="2585209"/>
    <lineage>
        <taxon>Eukaryota</taxon>
        <taxon>Metazoa</taxon>
        <taxon>Ecdysozoa</taxon>
        <taxon>Arthropoda</taxon>
        <taxon>Chelicerata</taxon>
        <taxon>Arachnida</taxon>
        <taxon>Araneae</taxon>
        <taxon>Araneomorphae</taxon>
        <taxon>Entelegynae</taxon>
        <taxon>Araneoidea</taxon>
        <taxon>Nephilidae</taxon>
        <taxon>Trichonephila</taxon>
    </lineage>
</organism>
<comment type="caution">
    <text evidence="1">The sequence shown here is derived from an EMBL/GenBank/DDBJ whole genome shotgun (WGS) entry which is preliminary data.</text>
</comment>
<evidence type="ECO:0000313" key="2">
    <source>
        <dbReference type="Proteomes" id="UP000887159"/>
    </source>
</evidence>
<gene>
    <name evidence="1" type="ORF">TNCV_2505361</name>
</gene>
<protein>
    <submittedName>
        <fullName evidence="1">Uncharacterized protein</fullName>
    </submittedName>
</protein>